<dbReference type="FunFam" id="3.40.50.300:FF:000025">
    <property type="entry name" value="ATP-dependent Clp protease subunit"/>
    <property type="match status" value="1"/>
</dbReference>
<dbReference type="GO" id="GO:0005524">
    <property type="term" value="F:ATP binding"/>
    <property type="evidence" value="ECO:0007669"/>
    <property type="project" value="UniProtKB-KW"/>
</dbReference>
<keyword evidence="4 8" id="KW-0547">Nucleotide-binding</keyword>
<dbReference type="SMART" id="SM01086">
    <property type="entry name" value="ClpB_D2-small"/>
    <property type="match status" value="1"/>
</dbReference>
<dbReference type="PANTHER" id="PTHR11638:SF18">
    <property type="entry name" value="HEAT SHOCK PROTEIN 104"/>
    <property type="match status" value="1"/>
</dbReference>
<dbReference type="FunFam" id="3.40.50.300:FF:000120">
    <property type="entry name" value="ATP-dependent chaperone ClpB"/>
    <property type="match status" value="1"/>
</dbReference>
<dbReference type="Pfam" id="PF17871">
    <property type="entry name" value="AAA_lid_9"/>
    <property type="match status" value="1"/>
</dbReference>
<dbReference type="GO" id="GO:0009507">
    <property type="term" value="C:chloroplast"/>
    <property type="evidence" value="ECO:0007669"/>
    <property type="project" value="UniProtKB-SubCell"/>
</dbReference>
<dbReference type="GO" id="GO:0034605">
    <property type="term" value="P:cellular response to heat"/>
    <property type="evidence" value="ECO:0007669"/>
    <property type="project" value="TreeGrafter"/>
</dbReference>
<evidence type="ECO:0000313" key="12">
    <source>
        <dbReference type="EMBL" id="CAE2299862.1"/>
    </source>
</evidence>
<dbReference type="InterPro" id="IPR004176">
    <property type="entry name" value="Clp_R_N"/>
</dbReference>
<dbReference type="InterPro" id="IPR028299">
    <property type="entry name" value="ClpA/B_CS2"/>
</dbReference>
<reference evidence="12" key="1">
    <citation type="submission" date="2021-01" db="EMBL/GenBank/DDBJ databases">
        <authorList>
            <person name="Corre E."/>
            <person name="Pelletier E."/>
            <person name="Niang G."/>
            <person name="Scheremetjew M."/>
            <person name="Finn R."/>
            <person name="Kale V."/>
            <person name="Holt S."/>
            <person name="Cochrane G."/>
            <person name="Meng A."/>
            <person name="Brown T."/>
            <person name="Cohen L."/>
        </authorList>
    </citation>
    <scope>NUCLEOTIDE SEQUENCE</scope>
    <source>
        <strain evidence="12">CCMP 2712</strain>
    </source>
</reference>
<keyword evidence="10" id="KW-0732">Signal</keyword>
<keyword evidence="3 7" id="KW-0677">Repeat</keyword>
<dbReference type="InterPro" id="IPR003959">
    <property type="entry name" value="ATPase_AAA_core"/>
</dbReference>
<feature type="compositionally biased region" description="Pro residues" evidence="9">
    <location>
        <begin position="54"/>
        <end position="67"/>
    </location>
</feature>
<dbReference type="AlphaFoldDB" id="A0A7S4KNH7"/>
<sequence>MGAMRSFSIIVSILFVTWRPISVSTRPSASPHSFRVAIANPHSLSTTSETLHPSHPPPPSLIPPRPPSRTAGSLRLRGGDASDESHLYTYRALEVLERAQSKAKVYKNPELTPVHIVVVMLEDKKGIGREILASATNEERKNDVLELVTKSLERWLANHRTDRAAAGEELNISPRLQNLLYKAVNDMKGEKVDVFELFLLSVEMDDVVRSALEEAGVNPNKLSGAARRLKAVKSEQSFTELEKYSKDLIAEARAGKLDPVIGREDEIRRLVQILCRRTKNNPVLVGEPGVGKTAIVEGLAQRILDGDVASTLRECKLFTLDFGSLVANTAFRGNFEQRMRDILEEIEKSEGKVILFIDELHLLIGAGNEKGEMDAANLLKPALARGQIRCIGATTYDEYRKYIESDGALERRFQMIHVGEPSVQDAISILRGVKEKFEAHHGVRISDAALVQACELSSRYITMRFLPDKAIDLVDEACSSIRVQLDSKPEEIDRLERRRLQLDVELRVLRKDLNDPSSALRAAEIQAQVDRINMELGPLQAAYKEERFRRRRLHDLRQQIEQTKLSISELERRYLLDRVAELKYDVLPALQQELQNLTASSAGSLPIFSGEVVGPDEVRSIVSRWTGIPVARLGKTERSRLLELKSEIRKRVVGQEEAVDAVSTAILRSRVGISPVRLPSCSALFLGPTGVGKTELSKALASQLFDDEKQLIRIDMSEYMEQHSVARLIGSPPGYIGHDAGGQLTEAVRKKPYAVVLFDEIEKAHPSVLDVLLQVLDDGRLTDGKGKVVDFANTIIIMTSNIGSQHLAEEGSVDEKCRQLVMRELKSFLRPEFLNRIDDVVIFKRLGISQLREVARKLVREMAEPLKEEHKLELSCSDAALDLIVSQAYDPAYGARPIRRYLYKIVGTQLAYHMVEQKELHGSTVTIDEEGGQLKIHFEKPEDEQMSAADDGGA</sequence>
<evidence type="ECO:0000256" key="8">
    <source>
        <dbReference type="RuleBase" id="RU004432"/>
    </source>
</evidence>
<protein>
    <recommendedName>
        <fullName evidence="11">Clp R domain-containing protein</fullName>
    </recommendedName>
</protein>
<dbReference type="Pfam" id="PF10431">
    <property type="entry name" value="ClpB_D2-small"/>
    <property type="match status" value="1"/>
</dbReference>
<accession>A0A7S4KNH7</accession>
<dbReference type="InterPro" id="IPR019489">
    <property type="entry name" value="Clp_ATPase_C"/>
</dbReference>
<dbReference type="InterPro" id="IPR036628">
    <property type="entry name" value="Clp_N_dom_sf"/>
</dbReference>
<dbReference type="Gene3D" id="1.10.1780.10">
    <property type="entry name" value="Clp, N-terminal domain"/>
    <property type="match status" value="1"/>
</dbReference>
<evidence type="ECO:0000259" key="11">
    <source>
        <dbReference type="PROSITE" id="PS51903"/>
    </source>
</evidence>
<dbReference type="Gene3D" id="1.10.8.60">
    <property type="match status" value="1"/>
</dbReference>
<feature type="region of interest" description="Disordered" evidence="9">
    <location>
        <begin position="45"/>
        <end position="80"/>
    </location>
</feature>
<dbReference type="InterPro" id="IPR050130">
    <property type="entry name" value="ClpA_ClpB"/>
</dbReference>
<evidence type="ECO:0000256" key="2">
    <source>
        <dbReference type="ARBA" id="ARBA00008675"/>
    </source>
</evidence>
<evidence type="ECO:0000256" key="3">
    <source>
        <dbReference type="ARBA" id="ARBA00022737"/>
    </source>
</evidence>
<proteinExistence type="inferred from homology"/>
<dbReference type="InterPro" id="IPR018368">
    <property type="entry name" value="ClpA/B_CS1"/>
</dbReference>
<dbReference type="PROSITE" id="PS00871">
    <property type="entry name" value="CLPAB_2"/>
    <property type="match status" value="1"/>
</dbReference>
<dbReference type="SUPFAM" id="SSF52540">
    <property type="entry name" value="P-loop containing nucleoside triphosphate hydrolases"/>
    <property type="match status" value="2"/>
</dbReference>
<dbReference type="Pfam" id="PF07724">
    <property type="entry name" value="AAA_2"/>
    <property type="match status" value="1"/>
</dbReference>
<evidence type="ECO:0000256" key="9">
    <source>
        <dbReference type="SAM" id="MobiDB-lite"/>
    </source>
</evidence>
<evidence type="ECO:0000256" key="1">
    <source>
        <dbReference type="ARBA" id="ARBA00004229"/>
    </source>
</evidence>
<dbReference type="SUPFAM" id="SSF81923">
    <property type="entry name" value="Double Clp-N motif"/>
    <property type="match status" value="1"/>
</dbReference>
<gene>
    <name evidence="12" type="ORF">GTHE00462_LOCUS15324</name>
</gene>
<dbReference type="Pfam" id="PF02861">
    <property type="entry name" value="Clp_N"/>
    <property type="match status" value="1"/>
</dbReference>
<comment type="subcellular location">
    <subcellularLocation>
        <location evidence="1">Plastid</location>
        <location evidence="1">Chloroplast</location>
    </subcellularLocation>
</comment>
<evidence type="ECO:0000256" key="6">
    <source>
        <dbReference type="ARBA" id="ARBA00023186"/>
    </source>
</evidence>
<evidence type="ECO:0000256" key="7">
    <source>
        <dbReference type="PROSITE-ProRule" id="PRU01251"/>
    </source>
</evidence>
<dbReference type="FunFam" id="3.40.50.300:FF:000010">
    <property type="entry name" value="Chaperone clpB 1, putative"/>
    <property type="match status" value="1"/>
</dbReference>
<dbReference type="Gene3D" id="3.40.50.300">
    <property type="entry name" value="P-loop containing nucleotide triphosphate hydrolases"/>
    <property type="match status" value="3"/>
</dbReference>
<dbReference type="PANTHER" id="PTHR11638">
    <property type="entry name" value="ATP-DEPENDENT CLP PROTEASE"/>
    <property type="match status" value="1"/>
</dbReference>
<dbReference type="PROSITE" id="PS51903">
    <property type="entry name" value="CLP_R"/>
    <property type="match status" value="1"/>
</dbReference>
<dbReference type="CDD" id="cd00009">
    <property type="entry name" value="AAA"/>
    <property type="match status" value="1"/>
</dbReference>
<dbReference type="GO" id="GO:0016887">
    <property type="term" value="F:ATP hydrolysis activity"/>
    <property type="evidence" value="ECO:0007669"/>
    <property type="project" value="InterPro"/>
</dbReference>
<keyword evidence="5 8" id="KW-0067">ATP-binding</keyword>
<dbReference type="CDD" id="cd19499">
    <property type="entry name" value="RecA-like_ClpB_Hsp104-like"/>
    <property type="match status" value="1"/>
</dbReference>
<dbReference type="InterPro" id="IPR003593">
    <property type="entry name" value="AAA+_ATPase"/>
</dbReference>
<dbReference type="InterPro" id="IPR027417">
    <property type="entry name" value="P-loop_NTPase"/>
</dbReference>
<evidence type="ECO:0000256" key="5">
    <source>
        <dbReference type="ARBA" id="ARBA00022840"/>
    </source>
</evidence>
<dbReference type="EMBL" id="HBKN01019444">
    <property type="protein sequence ID" value="CAE2299862.1"/>
    <property type="molecule type" value="Transcribed_RNA"/>
</dbReference>
<dbReference type="InterPro" id="IPR001270">
    <property type="entry name" value="ClpA/B"/>
</dbReference>
<feature type="chain" id="PRO_5030777203" description="Clp R domain-containing protein" evidence="10">
    <location>
        <begin position="26"/>
        <end position="954"/>
    </location>
</feature>
<dbReference type="Pfam" id="PF00004">
    <property type="entry name" value="AAA"/>
    <property type="match status" value="1"/>
</dbReference>
<dbReference type="SMART" id="SM00382">
    <property type="entry name" value="AAA"/>
    <property type="match status" value="2"/>
</dbReference>
<evidence type="ECO:0000256" key="10">
    <source>
        <dbReference type="SAM" id="SignalP"/>
    </source>
</evidence>
<name>A0A7S4KNH7_GUITH</name>
<keyword evidence="6 8" id="KW-0143">Chaperone</keyword>
<dbReference type="PRINTS" id="PR00300">
    <property type="entry name" value="CLPPROTEASEA"/>
</dbReference>
<dbReference type="InterPro" id="IPR041546">
    <property type="entry name" value="ClpA/ClpB_AAA_lid"/>
</dbReference>
<dbReference type="PROSITE" id="PS00870">
    <property type="entry name" value="CLPAB_1"/>
    <property type="match status" value="1"/>
</dbReference>
<feature type="domain" description="Clp R" evidence="11">
    <location>
        <begin position="82"/>
        <end position="232"/>
    </location>
</feature>
<comment type="similarity">
    <text evidence="2 8">Belongs to the ClpA/ClpB family.</text>
</comment>
<feature type="signal peptide" evidence="10">
    <location>
        <begin position="1"/>
        <end position="25"/>
    </location>
</feature>
<organism evidence="12">
    <name type="scientific">Guillardia theta</name>
    <name type="common">Cryptophyte</name>
    <name type="synonym">Cryptomonas phi</name>
    <dbReference type="NCBI Taxonomy" id="55529"/>
    <lineage>
        <taxon>Eukaryota</taxon>
        <taxon>Cryptophyceae</taxon>
        <taxon>Pyrenomonadales</taxon>
        <taxon>Geminigeraceae</taxon>
        <taxon>Guillardia</taxon>
    </lineage>
</organism>
<evidence type="ECO:0000256" key="4">
    <source>
        <dbReference type="ARBA" id="ARBA00022741"/>
    </source>
</evidence>